<dbReference type="AlphaFoldDB" id="A0A9Q3DCK4"/>
<feature type="compositionally biased region" description="Low complexity" evidence="1">
    <location>
        <begin position="9"/>
        <end position="24"/>
    </location>
</feature>
<comment type="caution">
    <text evidence="2">The sequence shown here is derived from an EMBL/GenBank/DDBJ whole genome shotgun (WGS) entry which is preliminary data.</text>
</comment>
<proteinExistence type="predicted"/>
<gene>
    <name evidence="2" type="ORF">O181_041136</name>
</gene>
<reference evidence="2" key="1">
    <citation type="submission" date="2021-03" db="EMBL/GenBank/DDBJ databases">
        <title>Draft genome sequence of rust myrtle Austropuccinia psidii MF-1, a brazilian biotype.</title>
        <authorList>
            <person name="Quecine M.C."/>
            <person name="Pachon D.M.R."/>
            <person name="Bonatelli M.L."/>
            <person name="Correr F.H."/>
            <person name="Franceschini L.M."/>
            <person name="Leite T.F."/>
            <person name="Margarido G.R.A."/>
            <person name="Almeida C.A."/>
            <person name="Ferrarezi J.A."/>
            <person name="Labate C.A."/>
        </authorList>
    </citation>
    <scope>NUCLEOTIDE SEQUENCE</scope>
    <source>
        <strain evidence="2">MF-1</strain>
    </source>
</reference>
<evidence type="ECO:0000256" key="1">
    <source>
        <dbReference type="SAM" id="MobiDB-lite"/>
    </source>
</evidence>
<name>A0A9Q3DCK4_9BASI</name>
<protein>
    <submittedName>
        <fullName evidence="2">Uncharacterized protein</fullName>
    </submittedName>
</protein>
<feature type="region of interest" description="Disordered" evidence="1">
    <location>
        <begin position="1"/>
        <end position="62"/>
    </location>
</feature>
<evidence type="ECO:0000313" key="3">
    <source>
        <dbReference type="Proteomes" id="UP000765509"/>
    </source>
</evidence>
<evidence type="ECO:0000313" key="2">
    <source>
        <dbReference type="EMBL" id="MBW0501421.1"/>
    </source>
</evidence>
<sequence length="113" mass="12219">MTVSGDLPSPSSRSASTSGSEMSSEAPDMDSTGRSVGRERADGREREDREGKGKDEEYKGQKASLSLKVQLNMHSTPVGPTFNVGLSFGKEVVTHLLMGVWKLGEETGVRFNR</sequence>
<dbReference type="EMBL" id="AVOT02016312">
    <property type="protein sequence ID" value="MBW0501421.1"/>
    <property type="molecule type" value="Genomic_DNA"/>
</dbReference>
<feature type="compositionally biased region" description="Basic and acidic residues" evidence="1">
    <location>
        <begin position="36"/>
        <end position="60"/>
    </location>
</feature>
<accession>A0A9Q3DCK4</accession>
<keyword evidence="3" id="KW-1185">Reference proteome</keyword>
<dbReference type="Proteomes" id="UP000765509">
    <property type="component" value="Unassembled WGS sequence"/>
</dbReference>
<organism evidence="2 3">
    <name type="scientific">Austropuccinia psidii MF-1</name>
    <dbReference type="NCBI Taxonomy" id="1389203"/>
    <lineage>
        <taxon>Eukaryota</taxon>
        <taxon>Fungi</taxon>
        <taxon>Dikarya</taxon>
        <taxon>Basidiomycota</taxon>
        <taxon>Pucciniomycotina</taxon>
        <taxon>Pucciniomycetes</taxon>
        <taxon>Pucciniales</taxon>
        <taxon>Sphaerophragmiaceae</taxon>
        <taxon>Austropuccinia</taxon>
    </lineage>
</organism>